<keyword evidence="2" id="KW-1185">Reference proteome</keyword>
<evidence type="ECO:0000313" key="2">
    <source>
        <dbReference type="Proteomes" id="UP000694399"/>
    </source>
</evidence>
<proteinExistence type="predicted"/>
<sequence length="68" mass="8047">MRNSYNKFYLFTPDRPKILNRVLVRKSHSPSNCSSTNPNTLKLYRSYSSYNCPRINLINTILPRKLKL</sequence>
<dbReference type="AlphaFoldDB" id="A0A8C8WQA8"/>
<reference evidence="1" key="1">
    <citation type="journal article" date="2019" name="bioRxiv">
        <title>Long live the king: chromosome-level assembly of the lion (Panthera leo) using linked-read, Hi-C, and long read data.</title>
        <authorList>
            <person name="Armstrong E.E."/>
            <person name="Taylor R.W."/>
            <person name="Miller D.E."/>
            <person name="Kaelin C."/>
            <person name="Barsh G."/>
            <person name="Hadly E.A."/>
            <person name="Petrov D."/>
        </authorList>
    </citation>
    <scope>NUCLEOTIDE SEQUENCE [LARGE SCALE GENOMIC DNA]</scope>
</reference>
<reference evidence="1" key="3">
    <citation type="submission" date="2025-09" db="UniProtKB">
        <authorList>
            <consortium name="Ensembl"/>
        </authorList>
    </citation>
    <scope>IDENTIFICATION</scope>
</reference>
<name>A0A8C8WQA8_PANLE</name>
<organism evidence="1 2">
    <name type="scientific">Panthera leo</name>
    <name type="common">Lion</name>
    <dbReference type="NCBI Taxonomy" id="9689"/>
    <lineage>
        <taxon>Eukaryota</taxon>
        <taxon>Metazoa</taxon>
        <taxon>Chordata</taxon>
        <taxon>Craniata</taxon>
        <taxon>Vertebrata</taxon>
        <taxon>Euteleostomi</taxon>
        <taxon>Mammalia</taxon>
        <taxon>Eutheria</taxon>
        <taxon>Laurasiatheria</taxon>
        <taxon>Carnivora</taxon>
        <taxon>Feliformia</taxon>
        <taxon>Felidae</taxon>
        <taxon>Pantherinae</taxon>
        <taxon>Panthera</taxon>
    </lineage>
</organism>
<dbReference type="Ensembl" id="ENSPLOT00000007171.1">
    <property type="protein sequence ID" value="ENSPLOP00000006490.1"/>
    <property type="gene ID" value="ENSPLOG00000004738.1"/>
</dbReference>
<evidence type="ECO:0000313" key="1">
    <source>
        <dbReference type="Ensembl" id="ENSPLOP00000006490.1"/>
    </source>
</evidence>
<protein>
    <submittedName>
        <fullName evidence="1">Uncharacterized protein</fullName>
    </submittedName>
</protein>
<accession>A0A8C8WQA8</accession>
<dbReference type="Proteomes" id="UP000694399">
    <property type="component" value="Chromosome D1"/>
</dbReference>
<dbReference type="OMA" id="PKITYRI"/>
<dbReference type="GeneTree" id="ENSGT01150000287662"/>
<reference evidence="1" key="2">
    <citation type="submission" date="2025-08" db="UniProtKB">
        <authorList>
            <consortium name="Ensembl"/>
        </authorList>
    </citation>
    <scope>IDENTIFICATION</scope>
</reference>